<dbReference type="Proteomes" id="UP000887565">
    <property type="component" value="Unplaced"/>
</dbReference>
<organism evidence="1 2">
    <name type="scientific">Romanomermis culicivorax</name>
    <name type="common">Nematode worm</name>
    <dbReference type="NCBI Taxonomy" id="13658"/>
    <lineage>
        <taxon>Eukaryota</taxon>
        <taxon>Metazoa</taxon>
        <taxon>Ecdysozoa</taxon>
        <taxon>Nematoda</taxon>
        <taxon>Enoplea</taxon>
        <taxon>Dorylaimia</taxon>
        <taxon>Mermithida</taxon>
        <taxon>Mermithoidea</taxon>
        <taxon>Mermithidae</taxon>
        <taxon>Romanomermis</taxon>
    </lineage>
</organism>
<reference evidence="2" key="1">
    <citation type="submission" date="2022-11" db="UniProtKB">
        <authorList>
            <consortium name="WormBaseParasite"/>
        </authorList>
    </citation>
    <scope>IDENTIFICATION</scope>
</reference>
<dbReference type="AlphaFoldDB" id="A0A915JFB3"/>
<name>A0A915JFB3_ROMCU</name>
<sequence>MENSHSKKIPTIYDLHLDPEFHVPPSRAKTQTSESTYAHTVRLNSKPIDTKPETRAKFIRIFVRPIRLILRNFGNLNKKLAIGTNLSDCIQFKHDCGDIFTQDLIGICPIFKIIQQPVLLINLEACFD</sequence>
<protein>
    <submittedName>
        <fullName evidence="2">Uncharacterized protein</fullName>
    </submittedName>
</protein>
<evidence type="ECO:0000313" key="1">
    <source>
        <dbReference type="Proteomes" id="UP000887565"/>
    </source>
</evidence>
<proteinExistence type="predicted"/>
<dbReference type="WBParaSite" id="nRc.2.0.1.t24505-RA">
    <property type="protein sequence ID" value="nRc.2.0.1.t24505-RA"/>
    <property type="gene ID" value="nRc.2.0.1.g24505"/>
</dbReference>
<evidence type="ECO:0000313" key="2">
    <source>
        <dbReference type="WBParaSite" id="nRc.2.0.1.t24505-RA"/>
    </source>
</evidence>
<keyword evidence="1" id="KW-1185">Reference proteome</keyword>
<accession>A0A915JFB3</accession>